<dbReference type="Gene3D" id="2.60.40.10">
    <property type="entry name" value="Immunoglobulins"/>
    <property type="match status" value="2"/>
</dbReference>
<dbReference type="Pfam" id="PF13585">
    <property type="entry name" value="CHU_C"/>
    <property type="match status" value="1"/>
</dbReference>
<protein>
    <submittedName>
        <fullName evidence="1">Uncharacterized protein</fullName>
    </submittedName>
</protein>
<dbReference type="KEGG" id="falb:HYN59_11975"/>
<gene>
    <name evidence="1" type="ORF">HYN59_11975</name>
</gene>
<dbReference type="InterPro" id="IPR014756">
    <property type="entry name" value="Ig_E-set"/>
</dbReference>
<evidence type="ECO:0000313" key="1">
    <source>
        <dbReference type="EMBL" id="AWH85783.1"/>
    </source>
</evidence>
<dbReference type="Proteomes" id="UP000244929">
    <property type="component" value="Chromosome"/>
</dbReference>
<dbReference type="RefSeq" id="WP_108778485.1">
    <property type="nucleotide sequence ID" value="NZ_CP029186.1"/>
</dbReference>
<dbReference type="SUPFAM" id="SSF81296">
    <property type="entry name" value="E set domains"/>
    <property type="match status" value="1"/>
</dbReference>
<dbReference type="InterPro" id="IPR013783">
    <property type="entry name" value="Ig-like_fold"/>
</dbReference>
<dbReference type="EMBL" id="CP029186">
    <property type="protein sequence ID" value="AWH85783.1"/>
    <property type="molecule type" value="Genomic_DNA"/>
</dbReference>
<keyword evidence="2" id="KW-1185">Reference proteome</keyword>
<reference evidence="1 2" key="1">
    <citation type="submission" date="2018-04" db="EMBL/GenBank/DDBJ databases">
        <title>Genome sequencing of Flavobacterium sp. HYN0059.</title>
        <authorList>
            <person name="Yi H."/>
            <person name="Baek C."/>
        </authorList>
    </citation>
    <scope>NUCLEOTIDE SEQUENCE [LARGE SCALE GENOMIC DNA]</scope>
    <source>
        <strain evidence="1 2">HYN0059</strain>
    </source>
</reference>
<dbReference type="OrthoDB" id="1391397at2"/>
<accession>A0A2S1QZE3</accession>
<organism evidence="1 2">
    <name type="scientific">Flavobacterium album</name>
    <dbReference type="NCBI Taxonomy" id="2175091"/>
    <lineage>
        <taxon>Bacteria</taxon>
        <taxon>Pseudomonadati</taxon>
        <taxon>Bacteroidota</taxon>
        <taxon>Flavobacteriia</taxon>
        <taxon>Flavobacteriales</taxon>
        <taxon>Flavobacteriaceae</taxon>
        <taxon>Flavobacterium</taxon>
    </lineage>
</organism>
<name>A0A2S1QZE3_9FLAO</name>
<proteinExistence type="predicted"/>
<evidence type="ECO:0000313" key="2">
    <source>
        <dbReference type="Proteomes" id="UP000244929"/>
    </source>
</evidence>
<dbReference type="NCBIfam" id="TIGR04131">
    <property type="entry name" value="Bac_Flav_CTERM"/>
    <property type="match status" value="1"/>
</dbReference>
<dbReference type="InterPro" id="IPR026341">
    <property type="entry name" value="T9SS_type_B"/>
</dbReference>
<sequence>MERKITHFRLILLLTFLFVIKPGSYAQVYMHNFGTTNITTHPYTVAPTTLNPDLSGSSWSNSTGAWTNLGGATGEAIALNDSGGSPTITLTFNVAAGKTLDITSFSFWRRRSNTGAQNWTMTINGVNVGNGNVPTTGAAIPTTTVANPVNGLTGNVTVMLSLSGATGSGTFRLDDFTLNGNVNAGCTAPVISSFSPASGPSNTLVTITGSGFSAGTTSVKFGGVEASGFTVVTDTQIKAIVADGAPTGAVTVTTNACTGTSGTFTMISSNCPAFVGPNDLFISEIYDAEAGEGGAIELYNGTNATIDLSLYSIVRHGTINGPATFTLNLTGMLAPGGINIVRTATSVCGLTGTPINLLPSGFNDSDKLELVKNTVVIDVVNTPSNVGFSMIRNANAQVPSATYNAADWAISDTEDCSNLGIHNITSSSSDHISAQPLSAAVCEGDNVQYTVTLSAASTFTYQWKMLNASGNWVNITDGDNFLGANTVQLTVIDTPLEFNGAQFYCVATSAGCTLISNAVQLTVSPLPLAVVIPVAPTCAIPTGGLLIMPSVGDGLTYSIDGVNFQPGLAFNGIAPGSYTLTIKSSANCVSLVPFTIVPAPLAPAVATFIVTQPTCTTATGTITVDTSADPTLTYSLDGSTFQSGGVFSGLTPGNYTITSMTALGCTSVTATITINPAPTSPAVATTTVAQPTCTTATGTITVTNPTTPAGEYTYSIDGTTFQASPVFANLAPGNYTVTTQNSAGCNSVTPTITINAVPVVPGVATTTVTQPTCTTATGSIVVDTPAGFTYSIDGTTFQSSNTFSNLAPGTYTITTQATGGCTSVTAAITINAAPTAPAVATTTVTQPDCTTSGSIEVTFPTGGDLTYSIDGTTFQASPVFANVAPGNYTVTTKNGAGCTSATATITINTVPGAPSAAVTTLTQPTCATPTGTIEVTAPLGAFTYSIDGTNFQNTTTFANLAPGTYTVTTQNAGGCTSTASVTINAVPAGPAVATTTLTQPTCTTPTGTIEVTAPTGAFTYSIDGTTFQSSTTFAGLAPGNYTVTTQNTDGCTSTASVTIDAVPTGIAAAATTVTQPTCSMPTGTIVVDSPTGAGFSYSIDGTNFQTSTTFANLAPGSYTITTQTSGGCTSVSSAVTINAAPGAPAVATTMVTQPNCTGITTGTIEVTAPTGAGFTYSIDGVNFQATTTFANLAPGTYTLTTDNAGCQSVATITINPVPTVPAVATTTPTQPTCAVPTGTIVVNTPTGTGFTYSIDGTNFQSSTTFAGLAGGAYIVTVMNAGGCTSTTGFINIDSSPIPAVATTDVTQPTCFNNVGRIDVTGPTGSGFSYSIDGTNFQSGTGFINLAPGDYTITVKNISGCTSTATVTVNAIPETPVAATTTLTQPDCATGMGAITIAGPLGSQYSYSIDGTNYQSATTFAGLDPGNYTISVMSDGGCKSPDATVTLNAPVNNIAITGSQGCEGGGFENSYMLNASVTGADESTATFVWTDANGAQVGTGTKFDATEYADSNSITPELYPIDFTLTVTTPGGCSTDYTFTVDGTFCDIPRGISPNADNKNDNFDISGMGAKKLSIFNRYGEEVYSKNDYTNQWYGQTDNGDELPTGTYFYVIERPGQSRTGWVYVNRQQ</sequence>